<dbReference type="PANTHER" id="PTHR42839:SF1">
    <property type="entry name" value="ISOCHORISMATE SYNTHASE MENF"/>
    <property type="match status" value="1"/>
</dbReference>
<dbReference type="AlphaFoldDB" id="A0AAW9JWX6"/>
<evidence type="ECO:0000256" key="2">
    <source>
        <dbReference type="ARBA" id="ARBA00005297"/>
    </source>
</evidence>
<gene>
    <name evidence="7" type="ORF">RAK27_10685</name>
</gene>
<evidence type="ECO:0000256" key="3">
    <source>
        <dbReference type="ARBA" id="ARBA00012824"/>
    </source>
</evidence>
<evidence type="ECO:0000256" key="1">
    <source>
        <dbReference type="ARBA" id="ARBA00000799"/>
    </source>
</evidence>
<dbReference type="Pfam" id="PF00425">
    <property type="entry name" value="Chorismate_bind"/>
    <property type="match status" value="1"/>
</dbReference>
<comment type="catalytic activity">
    <reaction evidence="1">
        <text>chorismate = isochorismate</text>
        <dbReference type="Rhea" id="RHEA:18985"/>
        <dbReference type="ChEBI" id="CHEBI:29748"/>
        <dbReference type="ChEBI" id="CHEBI:29780"/>
        <dbReference type="EC" id="5.4.4.2"/>
    </reaction>
</comment>
<dbReference type="InterPro" id="IPR004561">
    <property type="entry name" value="IsoChor_synthase"/>
</dbReference>
<dbReference type="GO" id="GO:0008909">
    <property type="term" value="F:isochorismate synthase activity"/>
    <property type="evidence" value="ECO:0007669"/>
    <property type="project" value="UniProtKB-EC"/>
</dbReference>
<dbReference type="PANTHER" id="PTHR42839">
    <property type="entry name" value="ISOCHORISMATE SYNTHASE ENTC"/>
    <property type="match status" value="1"/>
</dbReference>
<dbReference type="InterPro" id="IPR015890">
    <property type="entry name" value="Chorismate_C"/>
</dbReference>
<reference evidence="7" key="1">
    <citation type="submission" date="2023-08" db="EMBL/GenBank/DDBJ databases">
        <title>Genomic characterization of piscicolin 126 produced by Carnobacterium maltaromaticum CM22 strain isolated from salmon (Salmo salar).</title>
        <authorList>
            <person name="Gonzalez-Gragera E."/>
            <person name="Garcia-Lopez J.D."/>
            <person name="Teso-Perez C."/>
            <person name="Gimenez-Hernandez I."/>
            <person name="Peralta-Sanchez J.M."/>
            <person name="Valdivia E."/>
            <person name="Montalban-Lopez M."/>
            <person name="Martin-Platero A.M."/>
            <person name="Banos A."/>
            <person name="Martinez-Bueno M."/>
        </authorList>
    </citation>
    <scope>NUCLEOTIDE SEQUENCE</scope>
    <source>
        <strain evidence="7">CM22</strain>
    </source>
</reference>
<organism evidence="7 8">
    <name type="scientific">Carnobacterium maltaromaticum</name>
    <name type="common">Carnobacterium piscicola</name>
    <dbReference type="NCBI Taxonomy" id="2751"/>
    <lineage>
        <taxon>Bacteria</taxon>
        <taxon>Bacillati</taxon>
        <taxon>Bacillota</taxon>
        <taxon>Bacilli</taxon>
        <taxon>Lactobacillales</taxon>
        <taxon>Carnobacteriaceae</taxon>
        <taxon>Carnobacterium</taxon>
    </lineage>
</organism>
<evidence type="ECO:0000259" key="6">
    <source>
        <dbReference type="Pfam" id="PF00425"/>
    </source>
</evidence>
<dbReference type="EC" id="5.4.4.2" evidence="3"/>
<dbReference type="Proteomes" id="UP001290462">
    <property type="component" value="Unassembled WGS sequence"/>
</dbReference>
<proteinExistence type="inferred from homology"/>
<dbReference type="EMBL" id="JAVBVO010000003">
    <property type="protein sequence ID" value="MDZ5759124.1"/>
    <property type="molecule type" value="Genomic_DNA"/>
</dbReference>
<name>A0AAW9JWX6_CARML</name>
<accession>A0AAW9JWX6</accession>
<dbReference type="NCBIfam" id="TIGR00543">
    <property type="entry name" value="isochor_syn"/>
    <property type="match status" value="1"/>
</dbReference>
<dbReference type="RefSeq" id="WP_322809057.1">
    <property type="nucleotide sequence ID" value="NZ_JAVBVO010000003.1"/>
</dbReference>
<evidence type="ECO:0000313" key="8">
    <source>
        <dbReference type="Proteomes" id="UP001290462"/>
    </source>
</evidence>
<evidence type="ECO:0000313" key="7">
    <source>
        <dbReference type="EMBL" id="MDZ5759124.1"/>
    </source>
</evidence>
<comment type="similarity">
    <text evidence="2">Belongs to the isochorismate synthase family.</text>
</comment>
<feature type="domain" description="Chorismate-utilising enzyme C-terminal" evidence="6">
    <location>
        <begin position="195"/>
        <end position="448"/>
    </location>
</feature>
<protein>
    <recommendedName>
        <fullName evidence="3">isochorismate synthase</fullName>
        <ecNumber evidence="3">5.4.4.2</ecNumber>
    </recommendedName>
    <alternativeName>
        <fullName evidence="5">Isochorismate mutase</fullName>
    </alternativeName>
</protein>
<dbReference type="InterPro" id="IPR005801">
    <property type="entry name" value="ADC_synthase"/>
</dbReference>
<dbReference type="GO" id="GO:0009697">
    <property type="term" value="P:salicylic acid biosynthetic process"/>
    <property type="evidence" value="ECO:0007669"/>
    <property type="project" value="TreeGrafter"/>
</dbReference>
<dbReference type="SUPFAM" id="SSF56322">
    <property type="entry name" value="ADC synthase"/>
    <property type="match status" value="1"/>
</dbReference>
<comment type="caution">
    <text evidence="7">The sequence shown here is derived from an EMBL/GenBank/DDBJ whole genome shotgun (WGS) entry which is preliminary data.</text>
</comment>
<evidence type="ECO:0000256" key="5">
    <source>
        <dbReference type="ARBA" id="ARBA00041564"/>
    </source>
</evidence>
<sequence length="462" mass="51290">MWTLPSDISEAAKLKLEEHSSVLVSYVRELNELDALTLFKKGAKKYTGQRIFWQNPSKTVTLVGIGCTERYSSKAGNESYTELNQFKDKLKKQTVSNEIILGTGALLIGGFSFDSLAKADANWEEFQDAYFSLPTYLLTTTAEKSYITFNFYVTQEDLIEKPLRIMKQWEELLATPFVTETEIAAITKKEELATDSWLAAISETVDAIKASKELNKVVLSRQMLLTHETDVAIEAVLEKLRKTQQNSYFFVVENGEKTFLGATPERLLSAEGNKFYSACVAGSAKRGATFAEDQAIGDRLLADHKNVHEHQLVVEMIRHTMEGFTTDLAISGGPTLLKNRDIQHLFLTLAGTKKEHFSFLEAVKEMHPTPALGGVPTDLALEVIRQKEPYNRGFYGAPIGWVDSSDQGEFAVGIRSALIMGQQSLLFAGCGIVAGSDPTEELNETAIKFQPMLRALGGMENE</sequence>
<dbReference type="Gene3D" id="3.60.120.10">
    <property type="entry name" value="Anthranilate synthase"/>
    <property type="match status" value="1"/>
</dbReference>
<evidence type="ECO:0000256" key="4">
    <source>
        <dbReference type="ARBA" id="ARBA00023235"/>
    </source>
</evidence>
<keyword evidence="4 7" id="KW-0413">Isomerase</keyword>